<gene>
    <name evidence="3" type="ORF">HMPREF0388_0094</name>
</gene>
<evidence type="ECO:0000313" key="3">
    <source>
        <dbReference type="EMBL" id="EFU80942.1"/>
    </source>
</evidence>
<reference evidence="3 4" key="1">
    <citation type="submission" date="2010-12" db="EMBL/GenBank/DDBJ databases">
        <authorList>
            <person name="Muzny D."/>
            <person name="Qin X."/>
            <person name="Deng J."/>
            <person name="Jiang H."/>
            <person name="Liu Y."/>
            <person name="Qu J."/>
            <person name="Song X.-Z."/>
            <person name="Zhang L."/>
            <person name="Thornton R."/>
            <person name="Coyle M."/>
            <person name="Francisco L."/>
            <person name="Jackson L."/>
            <person name="Javaid M."/>
            <person name="Korchina V."/>
            <person name="Kovar C."/>
            <person name="Mata R."/>
            <person name="Mathew T."/>
            <person name="Ngo R."/>
            <person name="Nguyen L."/>
            <person name="Nguyen N."/>
            <person name="Okwuonu G."/>
            <person name="Ongeri F."/>
            <person name="Pham C."/>
            <person name="Simmons D."/>
            <person name="Wilczek-Boney K."/>
            <person name="Hale W."/>
            <person name="Jakkamsetti A."/>
            <person name="Pham P."/>
            <person name="Ruth R."/>
            <person name="San Lucas F."/>
            <person name="Warren J."/>
            <person name="Zhang J."/>
            <person name="Zhao Z."/>
            <person name="Zhou C."/>
            <person name="Zhu D."/>
            <person name="Lee S."/>
            <person name="Bess C."/>
            <person name="Blankenburg K."/>
            <person name="Forbes L."/>
            <person name="Fu Q."/>
            <person name="Gubbala S."/>
            <person name="Hirani K."/>
            <person name="Jayaseelan J.C."/>
            <person name="Lara F."/>
            <person name="Munidasa M."/>
            <person name="Palculict T."/>
            <person name="Patil S."/>
            <person name="Pu L.-L."/>
            <person name="Saada N."/>
            <person name="Tang L."/>
            <person name="Weissenberger G."/>
            <person name="Zhu Y."/>
            <person name="Hemphill L."/>
            <person name="Shang Y."/>
            <person name="Youmans B."/>
            <person name="Ayvaz T."/>
            <person name="Ross M."/>
            <person name="Santibanez J."/>
            <person name="Aqrawi P."/>
            <person name="Gross S."/>
            <person name="Joshi V."/>
            <person name="Fowler G."/>
            <person name="Nazareth L."/>
            <person name="Reid J."/>
            <person name="Worley K."/>
            <person name="Petrosino J."/>
            <person name="Highlander S."/>
            <person name="Gibbs R."/>
        </authorList>
    </citation>
    <scope>NUCLEOTIDE SEQUENCE [LARGE SCALE GENOMIC DNA]</scope>
    <source>
        <strain evidence="3 4">ATCC 51333</strain>
    </source>
</reference>
<dbReference type="Pfam" id="PF13548">
    <property type="entry name" value="DUF4126"/>
    <property type="match status" value="1"/>
</dbReference>
<feature type="transmembrane region" description="Helical" evidence="1">
    <location>
        <begin position="107"/>
        <end position="126"/>
    </location>
</feature>
<proteinExistence type="predicted"/>
<protein>
    <recommendedName>
        <fullName evidence="2">DUF4126 domain-containing protein</fullName>
    </recommendedName>
</protein>
<comment type="caution">
    <text evidence="3">The sequence shown here is derived from an EMBL/GenBank/DDBJ whole genome shotgun (WGS) entry which is preliminary data.</text>
</comment>
<organism evidence="3 4">
    <name type="scientific">Mobiluncus curtisii ATCC 51333</name>
    <dbReference type="NCBI Taxonomy" id="887326"/>
    <lineage>
        <taxon>Bacteria</taxon>
        <taxon>Bacillati</taxon>
        <taxon>Actinomycetota</taxon>
        <taxon>Actinomycetes</taxon>
        <taxon>Actinomycetales</taxon>
        <taxon>Actinomycetaceae</taxon>
        <taxon>Mobiluncus</taxon>
    </lineage>
</organism>
<dbReference type="InterPro" id="IPR025196">
    <property type="entry name" value="DUF4126"/>
</dbReference>
<dbReference type="HOGENOM" id="CLU_086377_1_0_11"/>
<keyword evidence="1" id="KW-0472">Membrane</keyword>
<dbReference type="Proteomes" id="UP000005573">
    <property type="component" value="Unassembled WGS sequence"/>
</dbReference>
<evidence type="ECO:0000313" key="4">
    <source>
        <dbReference type="Proteomes" id="UP000005573"/>
    </source>
</evidence>
<feature type="domain" description="DUF4126" evidence="2">
    <location>
        <begin position="5"/>
        <end position="182"/>
    </location>
</feature>
<dbReference type="EMBL" id="AEPY01000001">
    <property type="protein sequence ID" value="EFU80942.1"/>
    <property type="molecule type" value="Genomic_DNA"/>
</dbReference>
<name>E6LW57_9ACTO</name>
<evidence type="ECO:0000256" key="1">
    <source>
        <dbReference type="SAM" id="Phobius"/>
    </source>
</evidence>
<dbReference type="AlphaFoldDB" id="E6LW57"/>
<keyword evidence="1" id="KW-1133">Transmembrane helix</keyword>
<feature type="transmembrane region" description="Helical" evidence="1">
    <location>
        <begin position="162"/>
        <end position="184"/>
    </location>
</feature>
<feature type="transmembrane region" description="Helical" evidence="1">
    <location>
        <begin position="41"/>
        <end position="63"/>
    </location>
</feature>
<accession>E6LW57</accession>
<dbReference type="RefSeq" id="WP_004008571.1">
    <property type="nucleotide sequence ID" value="NZ_GL622340.1"/>
</dbReference>
<keyword evidence="1" id="KW-0812">Transmembrane</keyword>
<evidence type="ECO:0000259" key="2">
    <source>
        <dbReference type="Pfam" id="PF13548"/>
    </source>
</evidence>
<sequence length="215" mass="22691">MLATLTGLGLSAAAGFNAYIPFLIVALVARFTGFVTLPAELAWIASPWAIAIAAILCFADFFIDKVPALDSINDAISTVIRPATGGLIFTAATAAKDFEEHSSLMAHNPWIGIVLGVVVALTVHGGKTISRPVLNTATGGLAAPVASGAEEGFSLAMSLTAIFIPVLVIFFLIIIAIGLIFITHRTRKFLAKRRQRKGNITNQPTGTLPEIPRQL</sequence>
<feature type="transmembrane region" description="Helical" evidence="1">
    <location>
        <begin position="6"/>
        <end position="29"/>
    </location>
</feature>